<dbReference type="AlphaFoldDB" id="A0A8W8J3U4"/>
<reference evidence="2" key="1">
    <citation type="submission" date="2022-08" db="UniProtKB">
        <authorList>
            <consortium name="EnsemblMetazoa"/>
        </authorList>
    </citation>
    <scope>IDENTIFICATION</scope>
    <source>
        <strain evidence="2">05x7-T-G4-1.051#20</strain>
    </source>
</reference>
<feature type="region of interest" description="Disordered" evidence="1">
    <location>
        <begin position="147"/>
        <end position="184"/>
    </location>
</feature>
<proteinExistence type="predicted"/>
<keyword evidence="3" id="KW-1185">Reference proteome</keyword>
<dbReference type="EnsemblMetazoa" id="G16752.1">
    <property type="protein sequence ID" value="G16752.1:cds"/>
    <property type="gene ID" value="G16752"/>
</dbReference>
<evidence type="ECO:0000313" key="2">
    <source>
        <dbReference type="EnsemblMetazoa" id="G16752.1:cds"/>
    </source>
</evidence>
<protein>
    <submittedName>
        <fullName evidence="2">Uncharacterized protein</fullName>
    </submittedName>
</protein>
<evidence type="ECO:0000256" key="1">
    <source>
        <dbReference type="SAM" id="MobiDB-lite"/>
    </source>
</evidence>
<dbReference type="Proteomes" id="UP000005408">
    <property type="component" value="Unassembled WGS sequence"/>
</dbReference>
<feature type="compositionally biased region" description="Polar residues" evidence="1">
    <location>
        <begin position="152"/>
        <end position="171"/>
    </location>
</feature>
<name>A0A8W8J3U4_MAGGI</name>
<evidence type="ECO:0000313" key="3">
    <source>
        <dbReference type="Proteomes" id="UP000005408"/>
    </source>
</evidence>
<accession>A0A8W8J3U4</accession>
<sequence length="184" mass="20671">MFMQRKGILPYNEPDRVEPKCSSPDHFRGMEIINVPYHNMSCAFSSETTLASTKTPFQEITRQRVLSTANIRNAPVTTEPAVYLPKTTDEALTRQILKSTPVIGDHHTTQPAVIPPKKMNDAPTQQLLKSTPVTGEQHIKVATPDLGHKHFSNVQDTPKTHLSLTDDTPNTYRRHTKESHIPTI</sequence>
<organism evidence="2 3">
    <name type="scientific">Magallana gigas</name>
    <name type="common">Pacific oyster</name>
    <name type="synonym">Crassostrea gigas</name>
    <dbReference type="NCBI Taxonomy" id="29159"/>
    <lineage>
        <taxon>Eukaryota</taxon>
        <taxon>Metazoa</taxon>
        <taxon>Spiralia</taxon>
        <taxon>Lophotrochozoa</taxon>
        <taxon>Mollusca</taxon>
        <taxon>Bivalvia</taxon>
        <taxon>Autobranchia</taxon>
        <taxon>Pteriomorphia</taxon>
        <taxon>Ostreida</taxon>
        <taxon>Ostreoidea</taxon>
        <taxon>Ostreidae</taxon>
        <taxon>Magallana</taxon>
    </lineage>
</organism>